<sequence>MFDDRVEVTSPGGLPKGLSKEEYLAGQLSILRNLIIANIFFRLGLIEQFGTGIQRILAAYADSKSQPQFLIYENSIKIILPVVKTELQGVSKDGNEVYTILQNMPLSSSNISQETSFSKNQVLKLLDELIQKGYVVKIGNGRGTRYRRSK</sequence>
<dbReference type="SMR" id="Q5FMP3"/>
<dbReference type="GeneID" id="93290758"/>
<dbReference type="AlphaFoldDB" id="Q5FMP3"/>
<dbReference type="SUPFAM" id="SSF46785">
    <property type="entry name" value="Winged helix' DNA-binding domain"/>
    <property type="match status" value="1"/>
</dbReference>
<dbReference type="PANTHER" id="PTHR30595:SF6">
    <property type="entry name" value="SCHLAFEN ALBA-2 DOMAIN-CONTAINING PROTEIN"/>
    <property type="match status" value="1"/>
</dbReference>
<organism evidence="2">
    <name type="scientific">Lactobacillus acidophilus (strain ATCC 700396 / NCK56 / N2 / NCFM)</name>
    <dbReference type="NCBI Taxonomy" id="272621"/>
    <lineage>
        <taxon>Bacteria</taxon>
        <taxon>Bacillati</taxon>
        <taxon>Bacillota</taxon>
        <taxon>Bacilli</taxon>
        <taxon>Lactobacillales</taxon>
        <taxon>Lactobacillaceae</taxon>
        <taxon>Lactobacillus</taxon>
    </lineage>
</organism>
<dbReference type="Gene3D" id="3.30.565.60">
    <property type="match status" value="1"/>
</dbReference>
<protein>
    <submittedName>
        <fullName evidence="1">Uncharacterized protein</fullName>
    </submittedName>
</protein>
<gene>
    <name evidence="1" type="ordered locus">LBA0130</name>
</gene>
<dbReference type="InterPro" id="IPR038475">
    <property type="entry name" value="RecG_C_sf"/>
</dbReference>
<accession>Q5FMP3</accession>
<evidence type="ECO:0000313" key="2">
    <source>
        <dbReference type="Proteomes" id="UP000006381"/>
    </source>
</evidence>
<dbReference type="EMBL" id="CP000033">
    <property type="protein sequence ID" value="AAV42031.1"/>
    <property type="molecule type" value="Genomic_DNA"/>
</dbReference>
<keyword evidence="2" id="KW-1185">Reference proteome</keyword>
<dbReference type="DNASU" id="3252761"/>
<dbReference type="PANTHER" id="PTHR30595">
    <property type="entry name" value="GLPR-RELATED TRANSCRIPTIONAL REPRESSOR"/>
    <property type="match status" value="1"/>
</dbReference>
<evidence type="ECO:0000313" key="1">
    <source>
        <dbReference type="EMBL" id="AAV42031.1"/>
    </source>
</evidence>
<reference evidence="1 2" key="1">
    <citation type="journal article" date="2005" name="Proc. Natl. Acad. Sci. U.S.A.">
        <title>Complete genome sequence of the probiotic lactic acid bacterium Lactobacillus acidophilus NCFM.</title>
        <authorList>
            <person name="Altermann E."/>
            <person name="Russell W.M."/>
            <person name="Azcarate-Peril M.A."/>
            <person name="Barrangou R."/>
            <person name="Buck B.L."/>
            <person name="McAuliffe O."/>
            <person name="Souther N."/>
            <person name="Dobson A."/>
            <person name="Duong T."/>
            <person name="Callanan M."/>
            <person name="Lick S."/>
            <person name="Hamrick A."/>
            <person name="Cano R."/>
            <person name="Klaenhammer T.R."/>
        </authorList>
    </citation>
    <scope>NUCLEOTIDE SEQUENCE [LARGE SCALE GENOMIC DNA]</scope>
    <source>
        <strain evidence="2">ATCC 700396 / NCK56 / N2 / NCFM</strain>
    </source>
</reference>
<dbReference type="eggNOG" id="COG2865">
    <property type="taxonomic scope" value="Bacteria"/>
</dbReference>
<dbReference type="Proteomes" id="UP000006381">
    <property type="component" value="Chromosome"/>
</dbReference>
<dbReference type="Gene3D" id="1.10.10.10">
    <property type="entry name" value="Winged helix-like DNA-binding domain superfamily/Winged helix DNA-binding domain"/>
    <property type="match status" value="1"/>
</dbReference>
<dbReference type="InterPro" id="IPR036390">
    <property type="entry name" value="WH_DNA-bd_sf"/>
</dbReference>
<name>Q5FMP3_LACAC</name>
<proteinExistence type="predicted"/>
<dbReference type="HOGENOM" id="CLU_024970_5_2_9"/>
<dbReference type="RefSeq" id="WP_003548709.1">
    <property type="nucleotide sequence ID" value="NC_006814.3"/>
</dbReference>
<dbReference type="Pfam" id="PF13749">
    <property type="entry name" value="HATPase_c_4"/>
    <property type="match status" value="1"/>
</dbReference>
<dbReference type="KEGG" id="lac:LBA0130"/>
<dbReference type="InterPro" id="IPR036388">
    <property type="entry name" value="WH-like_DNA-bd_sf"/>
</dbReference>
<dbReference type="STRING" id="272621.LBA0130"/>